<evidence type="ECO:0008006" key="4">
    <source>
        <dbReference type="Google" id="ProtNLM"/>
    </source>
</evidence>
<evidence type="ECO:0000256" key="1">
    <source>
        <dbReference type="SAM" id="Phobius"/>
    </source>
</evidence>
<dbReference type="Pfam" id="PF09586">
    <property type="entry name" value="YfhO"/>
    <property type="match status" value="2"/>
</dbReference>
<feature type="transmembrane region" description="Helical" evidence="1">
    <location>
        <begin position="331"/>
        <end position="351"/>
    </location>
</feature>
<feature type="transmembrane region" description="Helical" evidence="1">
    <location>
        <begin position="21"/>
        <end position="41"/>
    </location>
</feature>
<evidence type="ECO:0000313" key="2">
    <source>
        <dbReference type="EMBL" id="OEJ35409.1"/>
    </source>
</evidence>
<feature type="transmembrane region" description="Helical" evidence="1">
    <location>
        <begin position="209"/>
        <end position="231"/>
    </location>
</feature>
<feature type="transmembrane region" description="Helical" evidence="1">
    <location>
        <begin position="411"/>
        <end position="429"/>
    </location>
</feature>
<evidence type="ECO:0000313" key="3">
    <source>
        <dbReference type="Proteomes" id="UP000095705"/>
    </source>
</evidence>
<comment type="caution">
    <text evidence="2">The sequence shown here is derived from an EMBL/GenBank/DDBJ whole genome shotgun (WGS) entry which is preliminary data.</text>
</comment>
<dbReference type="STRING" id="36818.BGK67_02125"/>
<name>A0A1E5Q0S6_9ACTN</name>
<proteinExistence type="predicted"/>
<keyword evidence="3" id="KW-1185">Reference proteome</keyword>
<feature type="transmembrane region" description="Helical" evidence="1">
    <location>
        <begin position="172"/>
        <end position="189"/>
    </location>
</feature>
<feature type="transmembrane region" description="Helical" evidence="1">
    <location>
        <begin position="441"/>
        <end position="459"/>
    </location>
</feature>
<organism evidence="2 3">
    <name type="scientific">Streptomyces subrutilus</name>
    <dbReference type="NCBI Taxonomy" id="36818"/>
    <lineage>
        <taxon>Bacteria</taxon>
        <taxon>Bacillati</taxon>
        <taxon>Actinomycetota</taxon>
        <taxon>Actinomycetes</taxon>
        <taxon>Kitasatosporales</taxon>
        <taxon>Streptomycetaceae</taxon>
        <taxon>Streptomyces</taxon>
    </lineage>
</organism>
<dbReference type="Proteomes" id="UP000095705">
    <property type="component" value="Unassembled WGS sequence"/>
</dbReference>
<dbReference type="InterPro" id="IPR018580">
    <property type="entry name" value="Uncharacterised_YfhO"/>
</dbReference>
<dbReference type="EMBL" id="MEHK01000001">
    <property type="protein sequence ID" value="OEJ35409.1"/>
    <property type="molecule type" value="Genomic_DNA"/>
</dbReference>
<feature type="transmembrane region" description="Helical" evidence="1">
    <location>
        <begin position="120"/>
        <end position="142"/>
    </location>
</feature>
<protein>
    <recommendedName>
        <fullName evidence="4">YfhO family protein</fullName>
    </recommendedName>
</protein>
<feature type="transmembrane region" description="Helical" evidence="1">
    <location>
        <begin position="387"/>
        <end position="405"/>
    </location>
</feature>
<feature type="transmembrane region" description="Helical" evidence="1">
    <location>
        <begin position="243"/>
        <end position="265"/>
    </location>
</feature>
<sequence>MSASPKALSRVRQTSRITHEARAAWFAALLSMGAYCLAMAVHGTYPFGGRSRAVNDLGNQLVPFHARLWDLMHGNTTGDLYFNWSSGYGTPFLGDFFTYLMNPFSWLVGGFPRHLVELPVFLVTLFSIGLASGLMTLFLGRLHPGSPWLRALLSVCFGLSAWTISDGFADPMWMWGLVAFPLLGIAYDWCLHRRRWVAGTLLVTLSWAGNFYIAAMATMGMALVLLVRLLVDARAGRERLNTLLRAAAMTLSGVLLAAPVLTVSLKASRASQPAPVRAYQGPPTIADYLAQLLPGGLSEGPRVSVGMLPLLLVATLPFVRRVPLRERCGWLFLIAVMAGSFVWLPTILLWHGQAMPNGSPYRASVALTAVLVSAAWLALAREPGRRELLCGAGVVLLLVLFVRNSPHMSRGPWLLVAAGLVPLALLLTLDRYRGRRGSRAMLTAALAGTVFLTSAYTVFNTTVIRDAYDWWAPKRTYDSESLATYELLKSADDWPATRTDPGPHEYANNDPMLLAGQGGSYYSSYVPARTAGALHRLGAGWYIQGRHTLSFTDPVSRAIMGISSYLDRSTGPRGLTRRTVPAPPIVTVRPPGTILDRAATDATVFARQERVLGARVYEVPRLRPSDGSPPAPVAGRGWALVAHPEGGFVRTFTALCRPGTEAYWYAPWFFGRVEAQGRTVKSFGRPAMTSNGLTALGKVPANGTIPVTVVSGRGQYLPQNPLGCLDRTSLDQAVSHLQSTGPQQVRAGGHAIEARFTSGTRGTAVVSVPAASGWQCAVDGARAATPRTLGGLIAVDLGDGATTLRCTFRPPGLRLGLALSAAAAATVLLVAGAGLLRTRRRAPR</sequence>
<reference evidence="2 3" key="1">
    <citation type="submission" date="2016-08" db="EMBL/GenBank/DDBJ databases">
        <title>The complete genome of Streptomyces subrutilus 10-1-1.</title>
        <authorList>
            <person name="Chen X."/>
        </authorList>
    </citation>
    <scope>NUCLEOTIDE SEQUENCE [LARGE SCALE GENOMIC DNA]</scope>
    <source>
        <strain evidence="2 3">10-1-1</strain>
    </source>
</reference>
<feature type="transmembrane region" description="Helical" evidence="1">
    <location>
        <begin position="815"/>
        <end position="836"/>
    </location>
</feature>
<dbReference type="PANTHER" id="PTHR38454">
    <property type="entry name" value="INTEGRAL MEMBRANE PROTEIN-RELATED"/>
    <property type="match status" value="1"/>
</dbReference>
<feature type="transmembrane region" description="Helical" evidence="1">
    <location>
        <begin position="88"/>
        <end position="108"/>
    </location>
</feature>
<keyword evidence="1" id="KW-0812">Transmembrane</keyword>
<dbReference type="PANTHER" id="PTHR38454:SF1">
    <property type="entry name" value="INTEGRAL MEMBRANE PROTEIN"/>
    <property type="match status" value="1"/>
</dbReference>
<feature type="transmembrane region" description="Helical" evidence="1">
    <location>
        <begin position="363"/>
        <end position="380"/>
    </location>
</feature>
<dbReference type="AlphaFoldDB" id="A0A1E5Q0S6"/>
<keyword evidence="1" id="KW-0472">Membrane</keyword>
<accession>A0A1E5Q0S6</accession>
<gene>
    <name evidence="2" type="ORF">BGK67_02125</name>
</gene>
<keyword evidence="1" id="KW-1133">Transmembrane helix</keyword>